<gene>
    <name evidence="1" type="ORF">Q612_NSC00087G0001</name>
</gene>
<protein>
    <submittedName>
        <fullName evidence="1">Uncharacterized protein</fullName>
    </submittedName>
</protein>
<accession>W1U871</accession>
<feature type="non-terminal residue" evidence="1">
    <location>
        <position position="30"/>
    </location>
</feature>
<evidence type="ECO:0000313" key="2">
    <source>
        <dbReference type="Proteomes" id="UP000018840"/>
    </source>
</evidence>
<name>W1U871_9FIRM</name>
<reference evidence="1 2" key="1">
    <citation type="submission" date="2013-12" db="EMBL/GenBank/DDBJ databases">
        <title>A Varibaculum cambriense genome reconstructed from a premature infant gut community with otherwise low bacterial novelty that shifts toward anaerobic metabolism during the third week of life.</title>
        <authorList>
            <person name="Brown C.T."/>
            <person name="Sharon I."/>
            <person name="Thomas B.C."/>
            <person name="Castelle C.J."/>
            <person name="Morowitz M.J."/>
            <person name="Banfield J.F."/>
        </authorList>
    </citation>
    <scope>NUCLEOTIDE SEQUENCE [LARGE SCALE GENOMIC DNA]</scope>
    <source>
        <strain evidence="2">DORA_17_25</strain>
    </source>
</reference>
<evidence type="ECO:0000313" key="1">
    <source>
        <dbReference type="EMBL" id="ETI89891.1"/>
    </source>
</evidence>
<proteinExistence type="predicted"/>
<dbReference type="Proteomes" id="UP000018840">
    <property type="component" value="Unassembled WGS sequence"/>
</dbReference>
<dbReference type="AlphaFoldDB" id="W1U871"/>
<comment type="caution">
    <text evidence="1">The sequence shown here is derived from an EMBL/GenBank/DDBJ whole genome shotgun (WGS) entry which is preliminary data.</text>
</comment>
<dbReference type="EMBL" id="AZMC01000087">
    <property type="protein sequence ID" value="ETI89891.1"/>
    <property type="molecule type" value="Genomic_DNA"/>
</dbReference>
<sequence length="30" mass="3477">MYLKNNNNRNIKQKLTTLIISNLAILTPSF</sequence>
<organism evidence="1 2">
    <name type="scientific">Negativicoccus succinicivorans DORA_17_25</name>
    <dbReference type="NCBI Taxonomy" id="1403945"/>
    <lineage>
        <taxon>Bacteria</taxon>
        <taxon>Bacillati</taxon>
        <taxon>Bacillota</taxon>
        <taxon>Negativicutes</taxon>
        <taxon>Veillonellales</taxon>
        <taxon>Veillonellaceae</taxon>
        <taxon>Negativicoccus</taxon>
    </lineage>
</organism>